<dbReference type="FunFam" id="2.60.300.12:FF:000006">
    <property type="entry name" value="Iron-sulfur cluster assembly 2 mitochondrial"/>
    <property type="match status" value="1"/>
</dbReference>
<dbReference type="Proteomes" id="UP000728032">
    <property type="component" value="Unassembled WGS sequence"/>
</dbReference>
<evidence type="ECO:0000256" key="6">
    <source>
        <dbReference type="ARBA" id="ARBA00057540"/>
    </source>
</evidence>
<reference evidence="12" key="1">
    <citation type="submission" date="2020-11" db="EMBL/GenBank/DDBJ databases">
        <authorList>
            <person name="Tran Van P."/>
        </authorList>
    </citation>
    <scope>NUCLEOTIDE SEQUENCE</scope>
</reference>
<sequence length="153" mass="17129">MDIECRHRVRTLTTHSAVNHMKTSSQRRHAETQTTSSETIEISDNCVKQVKKVMDKSEDMLRVEVFSGGCSGLQYRFDMTDKTTAEDVVFSRNGVKVVVDRESLSYMKGSTVDYSSELIRSAFRVVDNPLSQQGCSCGASFALKVDNGFKLKT</sequence>
<evidence type="ECO:0000256" key="7">
    <source>
        <dbReference type="ARBA" id="ARBA00073313"/>
    </source>
</evidence>
<evidence type="ECO:0000256" key="8">
    <source>
        <dbReference type="ARBA" id="ARBA00077082"/>
    </source>
</evidence>
<evidence type="ECO:0000256" key="2">
    <source>
        <dbReference type="ARBA" id="ARBA00006718"/>
    </source>
</evidence>
<evidence type="ECO:0000313" key="13">
    <source>
        <dbReference type="Proteomes" id="UP000728032"/>
    </source>
</evidence>
<name>A0A7R9MNA6_9ACAR</name>
<dbReference type="PANTHER" id="PTHR43011">
    <property type="entry name" value="IRON-SULFUR CLUSTER ASSEMBLY 2 HOMOLOG, MITOCHONDRIAL"/>
    <property type="match status" value="1"/>
</dbReference>
<dbReference type="Pfam" id="PF01521">
    <property type="entry name" value="Fe-S_biosyn"/>
    <property type="match status" value="1"/>
</dbReference>
<comment type="function">
    <text evidence="6">Involved in the maturation of mitochondrial 4Fe-4S proteins functioning late in the iron-sulfur cluster assembly pathway. May be involved in the binding of an intermediate of Fe/S cluster assembly.</text>
</comment>
<dbReference type="PANTHER" id="PTHR43011:SF1">
    <property type="entry name" value="IRON-SULFUR CLUSTER ASSEMBLY 2 HOMOLOG, MITOCHONDRIAL"/>
    <property type="match status" value="1"/>
</dbReference>
<dbReference type="GO" id="GO:0120510">
    <property type="term" value="C:mitochondrial [4Fe-4S] assembly complex"/>
    <property type="evidence" value="ECO:0007669"/>
    <property type="project" value="UniProtKB-ARBA"/>
</dbReference>
<organism evidence="12">
    <name type="scientific">Oppiella nova</name>
    <dbReference type="NCBI Taxonomy" id="334625"/>
    <lineage>
        <taxon>Eukaryota</taxon>
        <taxon>Metazoa</taxon>
        <taxon>Ecdysozoa</taxon>
        <taxon>Arthropoda</taxon>
        <taxon>Chelicerata</taxon>
        <taxon>Arachnida</taxon>
        <taxon>Acari</taxon>
        <taxon>Acariformes</taxon>
        <taxon>Sarcoptiformes</taxon>
        <taxon>Oribatida</taxon>
        <taxon>Brachypylina</taxon>
        <taxon>Oppioidea</taxon>
        <taxon>Oppiidae</taxon>
        <taxon>Oppiella</taxon>
    </lineage>
</organism>
<dbReference type="EMBL" id="OC947676">
    <property type="protein sequence ID" value="CAD7663500.1"/>
    <property type="molecule type" value="Genomic_DNA"/>
</dbReference>
<comment type="subunit">
    <text evidence="9">Heterotetramer; forms a dimer of dimers with IBA57. Interacts with [2Fe-2S]-ISCA2 forming the heterodimer [2Fe- 2S]-ISCA2-IBA57 complex; [2Fe-2S] cluster binding is absolutely required to promote the complex formation.</text>
</comment>
<evidence type="ECO:0000256" key="4">
    <source>
        <dbReference type="ARBA" id="ARBA00023004"/>
    </source>
</evidence>
<comment type="similarity">
    <text evidence="2">Belongs to the HesB/IscA family.</text>
</comment>
<proteinExistence type="inferred from homology"/>
<dbReference type="GO" id="GO:0051539">
    <property type="term" value="F:4 iron, 4 sulfur cluster binding"/>
    <property type="evidence" value="ECO:0007669"/>
    <property type="project" value="TreeGrafter"/>
</dbReference>
<feature type="domain" description="Core" evidence="11">
    <location>
        <begin position="40"/>
        <end position="138"/>
    </location>
</feature>
<evidence type="ECO:0000313" key="12">
    <source>
        <dbReference type="EMBL" id="CAD7663500.1"/>
    </source>
</evidence>
<dbReference type="InterPro" id="IPR035903">
    <property type="entry name" value="HesB-like_dom_sf"/>
</dbReference>
<keyword evidence="5" id="KW-0496">Mitochondrion</keyword>
<keyword evidence="13" id="KW-1185">Reference proteome</keyword>
<dbReference type="AlphaFoldDB" id="A0A7R9MNA6"/>
<protein>
    <recommendedName>
        <fullName evidence="7">Iron-sulfur cluster assembly 2 homolog, mitochondrial</fullName>
    </recommendedName>
    <alternativeName>
        <fullName evidence="8">HESB-like domain-containing protein 1</fullName>
    </alternativeName>
</protein>
<evidence type="ECO:0000256" key="1">
    <source>
        <dbReference type="ARBA" id="ARBA00004173"/>
    </source>
</evidence>
<dbReference type="NCBIfam" id="TIGR00049">
    <property type="entry name" value="iron-sulfur cluster assembly accessory protein"/>
    <property type="match status" value="1"/>
</dbReference>
<comment type="subcellular location">
    <subcellularLocation>
        <location evidence="1">Mitochondrion</location>
    </subcellularLocation>
</comment>
<dbReference type="SUPFAM" id="SSF89360">
    <property type="entry name" value="HesB-like domain"/>
    <property type="match status" value="1"/>
</dbReference>
<dbReference type="GO" id="GO:0016226">
    <property type="term" value="P:iron-sulfur cluster assembly"/>
    <property type="evidence" value="ECO:0007669"/>
    <property type="project" value="InterPro"/>
</dbReference>
<dbReference type="Gene3D" id="2.60.300.12">
    <property type="entry name" value="HesB-like domain"/>
    <property type="match status" value="1"/>
</dbReference>
<keyword evidence="3" id="KW-0479">Metal-binding</keyword>
<dbReference type="InterPro" id="IPR000361">
    <property type="entry name" value="ATAP_core_dom"/>
</dbReference>
<dbReference type="OrthoDB" id="1938621at2759"/>
<dbReference type="EMBL" id="CAJPVJ010032851">
    <property type="protein sequence ID" value="CAG2180637.1"/>
    <property type="molecule type" value="Genomic_DNA"/>
</dbReference>
<evidence type="ECO:0000259" key="11">
    <source>
        <dbReference type="Pfam" id="PF01521"/>
    </source>
</evidence>
<evidence type="ECO:0000256" key="5">
    <source>
        <dbReference type="ARBA" id="ARBA00023128"/>
    </source>
</evidence>
<dbReference type="GO" id="GO:0051537">
    <property type="term" value="F:2 iron, 2 sulfur cluster binding"/>
    <property type="evidence" value="ECO:0007669"/>
    <property type="project" value="TreeGrafter"/>
</dbReference>
<gene>
    <name evidence="12" type="ORF">ONB1V03_LOCUS20058</name>
</gene>
<evidence type="ECO:0000256" key="10">
    <source>
        <dbReference type="SAM" id="MobiDB-lite"/>
    </source>
</evidence>
<dbReference type="GO" id="GO:0005506">
    <property type="term" value="F:iron ion binding"/>
    <property type="evidence" value="ECO:0007669"/>
    <property type="project" value="TreeGrafter"/>
</dbReference>
<evidence type="ECO:0000256" key="9">
    <source>
        <dbReference type="ARBA" id="ARBA00093471"/>
    </source>
</evidence>
<dbReference type="InterPro" id="IPR016092">
    <property type="entry name" value="ATAP"/>
</dbReference>
<feature type="region of interest" description="Disordered" evidence="10">
    <location>
        <begin position="17"/>
        <end position="37"/>
    </location>
</feature>
<accession>A0A7R9MNA6</accession>
<keyword evidence="4" id="KW-0408">Iron</keyword>
<evidence type="ECO:0000256" key="3">
    <source>
        <dbReference type="ARBA" id="ARBA00022723"/>
    </source>
</evidence>